<protein>
    <recommendedName>
        <fullName evidence="10">Phosphoglycerate dehydrogenase</fullName>
    </recommendedName>
</protein>
<dbReference type="STRING" id="1064592.G0V8X7"/>
<dbReference type="Gene3D" id="3.40.50.720">
    <property type="entry name" value="NAD(P)-binding Rossmann-like Domain"/>
    <property type="match status" value="2"/>
</dbReference>
<dbReference type="SUPFAM" id="SSF51735">
    <property type="entry name" value="NAD(P)-binding Rossmann-fold domains"/>
    <property type="match status" value="1"/>
</dbReference>
<dbReference type="NCBIfam" id="NF008759">
    <property type="entry name" value="PRK11790.1"/>
    <property type="match status" value="1"/>
</dbReference>
<keyword evidence="3 5" id="KW-0560">Oxidoreductase</keyword>
<evidence type="ECO:0000259" key="6">
    <source>
        <dbReference type="Pfam" id="PF00389"/>
    </source>
</evidence>
<dbReference type="Pfam" id="PF02826">
    <property type="entry name" value="2-Hacid_dh_C"/>
    <property type="match status" value="1"/>
</dbReference>
<dbReference type="AlphaFoldDB" id="G0V8X7"/>
<evidence type="ECO:0000256" key="2">
    <source>
        <dbReference type="ARBA" id="ARBA00022605"/>
    </source>
</evidence>
<dbReference type="GO" id="GO:0006564">
    <property type="term" value="P:L-serine biosynthetic process"/>
    <property type="evidence" value="ECO:0007669"/>
    <property type="project" value="UniProtKB-ARBA"/>
</dbReference>
<dbReference type="eggNOG" id="KOG0068">
    <property type="taxonomic scope" value="Eukaryota"/>
</dbReference>
<dbReference type="InterPro" id="IPR029752">
    <property type="entry name" value="D-isomer_DH_CS1"/>
</dbReference>
<feature type="domain" description="D-isomer specific 2-hydroxyacid dehydrogenase catalytic" evidence="6">
    <location>
        <begin position="65"/>
        <end position="385"/>
    </location>
</feature>
<evidence type="ECO:0000259" key="7">
    <source>
        <dbReference type="Pfam" id="PF02826"/>
    </source>
</evidence>
<evidence type="ECO:0000256" key="4">
    <source>
        <dbReference type="ARBA" id="ARBA00023027"/>
    </source>
</evidence>
<dbReference type="GO" id="GO:0004617">
    <property type="term" value="F:phosphoglycerate dehydrogenase activity"/>
    <property type="evidence" value="ECO:0007669"/>
    <property type="project" value="UniProtKB-ARBA"/>
</dbReference>
<dbReference type="InParanoid" id="G0V8X7"/>
<dbReference type="FunFam" id="3.40.50.720:FF:000041">
    <property type="entry name" value="D-3-phosphoglycerate dehydrogenase"/>
    <property type="match status" value="1"/>
</dbReference>
<dbReference type="KEGG" id="ncs:NCAS_0A13680"/>
<dbReference type="GeneID" id="96901404"/>
<dbReference type="GO" id="GO:0051287">
    <property type="term" value="F:NAD binding"/>
    <property type="evidence" value="ECO:0007669"/>
    <property type="project" value="InterPro"/>
</dbReference>
<dbReference type="OrthoDB" id="1621027at2759"/>
<dbReference type="HOGENOM" id="CLU_019796_9_2_1"/>
<reference evidence="8 9" key="1">
    <citation type="journal article" date="2011" name="Proc. Natl. Acad. Sci. U.S.A.">
        <title>Evolutionary erosion of yeast sex chromosomes by mating-type switching accidents.</title>
        <authorList>
            <person name="Gordon J.L."/>
            <person name="Armisen D."/>
            <person name="Proux-Wera E."/>
            <person name="Oheigeartaigh S.S."/>
            <person name="Byrne K.P."/>
            <person name="Wolfe K.H."/>
        </authorList>
    </citation>
    <scope>NUCLEOTIDE SEQUENCE [LARGE SCALE GENOMIC DNA]</scope>
    <source>
        <strain evidence="9">ATCC 76901 / BCRC 22586 / CBS 4309 / NBRC 1992 / NRRL Y-12630</strain>
    </source>
</reference>
<evidence type="ECO:0000256" key="1">
    <source>
        <dbReference type="ARBA" id="ARBA00005854"/>
    </source>
</evidence>
<dbReference type="OMA" id="ICDFPEP"/>
<dbReference type="InterPro" id="IPR006140">
    <property type="entry name" value="D-isomer_DH_NAD-bd"/>
</dbReference>
<dbReference type="SUPFAM" id="SSF52283">
    <property type="entry name" value="Formate/glycerate dehydrogenase catalytic domain-like"/>
    <property type="match status" value="1"/>
</dbReference>
<dbReference type="PROSITE" id="PS00670">
    <property type="entry name" value="D_2_HYDROXYACID_DH_2"/>
    <property type="match status" value="1"/>
</dbReference>
<keyword evidence="9" id="KW-1185">Reference proteome</keyword>
<evidence type="ECO:0000256" key="3">
    <source>
        <dbReference type="ARBA" id="ARBA00023002"/>
    </source>
</evidence>
<name>G0V8X7_NAUCA</name>
<dbReference type="InterPro" id="IPR006139">
    <property type="entry name" value="D-isomer_2_OHA_DH_cat_dom"/>
</dbReference>
<organism evidence="8 9">
    <name type="scientific">Naumovozyma castellii</name>
    <name type="common">Yeast</name>
    <name type="synonym">Saccharomyces castellii</name>
    <dbReference type="NCBI Taxonomy" id="27288"/>
    <lineage>
        <taxon>Eukaryota</taxon>
        <taxon>Fungi</taxon>
        <taxon>Dikarya</taxon>
        <taxon>Ascomycota</taxon>
        <taxon>Saccharomycotina</taxon>
        <taxon>Saccharomycetes</taxon>
        <taxon>Saccharomycetales</taxon>
        <taxon>Saccharomycetaceae</taxon>
        <taxon>Naumovozyma</taxon>
    </lineage>
</organism>
<dbReference type="InterPro" id="IPR050857">
    <property type="entry name" value="D-2-hydroxyacid_DH"/>
</dbReference>
<dbReference type="PANTHER" id="PTHR42789:SF1">
    <property type="entry name" value="D-ISOMER SPECIFIC 2-HYDROXYACID DEHYDROGENASE FAMILY PROTEIN (AFU_ORTHOLOGUE AFUA_6G10090)"/>
    <property type="match status" value="1"/>
</dbReference>
<dbReference type="Pfam" id="PF00389">
    <property type="entry name" value="2-Hacid_dh"/>
    <property type="match status" value="1"/>
</dbReference>
<accession>G0V8X7</accession>
<gene>
    <name evidence="8" type="primary">NCAS0A13680</name>
    <name evidence="8" type="ordered locus">NCAS_0A13680</name>
</gene>
<dbReference type="InterPro" id="IPR036291">
    <property type="entry name" value="NAD(P)-bd_dom_sf"/>
</dbReference>
<dbReference type="PROSITE" id="PS00065">
    <property type="entry name" value="D_2_HYDROXYACID_DH_1"/>
    <property type="match status" value="1"/>
</dbReference>
<dbReference type="CDD" id="cd12176">
    <property type="entry name" value="PGDH_3"/>
    <property type="match status" value="1"/>
</dbReference>
<dbReference type="Gene3D" id="3.30.70.260">
    <property type="match status" value="1"/>
</dbReference>
<dbReference type="GO" id="GO:0047545">
    <property type="term" value="F:(S)-2-hydroxyglutarate dehydrogenase activity"/>
    <property type="evidence" value="ECO:0007669"/>
    <property type="project" value="UniProtKB-ARBA"/>
</dbReference>
<dbReference type="RefSeq" id="XP_003674306.1">
    <property type="nucleotide sequence ID" value="XM_003674258.1"/>
</dbReference>
<comment type="similarity">
    <text evidence="1 5">Belongs to the D-isomer specific 2-hydroxyacid dehydrogenase family.</text>
</comment>
<dbReference type="EMBL" id="HE576752">
    <property type="protein sequence ID" value="CCC67926.1"/>
    <property type="molecule type" value="Genomic_DNA"/>
</dbReference>
<evidence type="ECO:0008006" key="10">
    <source>
        <dbReference type="Google" id="ProtNLM"/>
    </source>
</evidence>
<dbReference type="Proteomes" id="UP000001640">
    <property type="component" value="Chromosome 1"/>
</dbReference>
<reference key="2">
    <citation type="submission" date="2011-08" db="EMBL/GenBank/DDBJ databases">
        <title>Genome sequence of Naumovozyma castellii.</title>
        <authorList>
            <person name="Gordon J.L."/>
            <person name="Armisen D."/>
            <person name="Proux-Wera E."/>
            <person name="OhEigeartaigh S.S."/>
            <person name="Byrne K.P."/>
            <person name="Wolfe K.H."/>
        </authorList>
    </citation>
    <scope>NUCLEOTIDE SEQUENCE</scope>
    <source>
        <strain>Type strain:CBS 4309</strain>
    </source>
</reference>
<evidence type="ECO:0000256" key="5">
    <source>
        <dbReference type="RuleBase" id="RU003719"/>
    </source>
</evidence>
<keyword evidence="2" id="KW-0028">Amino-acid biosynthesis</keyword>
<evidence type="ECO:0000313" key="8">
    <source>
        <dbReference type="EMBL" id="CCC67926.1"/>
    </source>
</evidence>
<sequence>MTIVQDIDILQNTFQRAFSMPNSLDMISTSPTEIFMNILPRRSSGLGLCRSQHALKPFSPSDMKILLLEDINKTAIELFEEQGYRVEIRKSALSEAKLIEKIKDVHAIGINAKTKLTKRVLRHAKNLIVIGCFCIGTDQVDLEYATKRGIAVFNSPFTNSRSVAELVIAEIICLARQMCDRSMELHRGIWDTGSSKCWEVRGKTLGIIGEGHIGSQVTVLAEALGMNVIFYDIVTIMALGTAKQVPTLDELLRKSDFISVHVPETPDTRRLLSAPQFAAMKTGAYVINTSRGSTIDTPALVNALKEGKVAGVALDVYPNEPKKNKRERFTSDQNYWMSELITLPNVILTPHIGGYTEEAQNSIGIEVAAALSKYICEGNSVGSVNFPEVKLRSFDLDQEGLLRILCIYENTHDVMRSVNNILSDYNIEKQFSDCSNDIAYLITDISDVSQSDIQIIHDQLNEMESKISIRMLY</sequence>
<dbReference type="PANTHER" id="PTHR42789">
    <property type="entry name" value="D-ISOMER SPECIFIC 2-HYDROXYACID DEHYDROGENASE FAMILY PROTEIN (AFU_ORTHOLOGUE AFUA_6G10090)"/>
    <property type="match status" value="1"/>
</dbReference>
<feature type="domain" description="D-isomer specific 2-hydroxyacid dehydrogenase NAD-binding" evidence="7">
    <location>
        <begin position="169"/>
        <end position="353"/>
    </location>
</feature>
<keyword evidence="4" id="KW-0520">NAD</keyword>
<proteinExistence type="inferred from homology"/>
<dbReference type="InterPro" id="IPR029753">
    <property type="entry name" value="D-isomer_DH_CS"/>
</dbReference>
<evidence type="ECO:0000313" key="9">
    <source>
        <dbReference type="Proteomes" id="UP000001640"/>
    </source>
</evidence>